<dbReference type="Proteomes" id="UP000823771">
    <property type="component" value="Unassembled WGS sequence"/>
</dbReference>
<dbReference type="PANTHER" id="PTHR31084:SF19">
    <property type="entry name" value="GLYCOSYL HYDROLASE FAMILY 95 N-TERMINAL DOMAIN-CONTAINING PROTEIN"/>
    <property type="match status" value="1"/>
</dbReference>
<keyword evidence="1" id="KW-0732">Signal</keyword>
<dbReference type="GO" id="GO:0005975">
    <property type="term" value="P:carbohydrate metabolic process"/>
    <property type="evidence" value="ECO:0007669"/>
    <property type="project" value="InterPro"/>
</dbReference>
<comment type="caution">
    <text evidence="5">The sequence shown here is derived from an EMBL/GenBank/DDBJ whole genome shotgun (WGS) entry which is preliminary data.</text>
</comment>
<dbReference type="InterPro" id="IPR012341">
    <property type="entry name" value="6hp_glycosidase-like_sf"/>
</dbReference>
<feature type="signal peptide" evidence="1">
    <location>
        <begin position="1"/>
        <end position="19"/>
    </location>
</feature>
<dbReference type="GO" id="GO:0004560">
    <property type="term" value="F:alpha-L-fucosidase activity"/>
    <property type="evidence" value="ECO:0007669"/>
    <property type="project" value="InterPro"/>
</dbReference>
<dbReference type="SUPFAM" id="SSF48208">
    <property type="entry name" value="Six-hairpin glycosidases"/>
    <property type="match status" value="1"/>
</dbReference>
<feature type="domain" description="Alpha fucosidase A-like C-terminal" evidence="3">
    <location>
        <begin position="730"/>
        <end position="790"/>
    </location>
</feature>
<feature type="chain" id="PRO_5039129323" evidence="1">
    <location>
        <begin position="20"/>
        <end position="819"/>
    </location>
</feature>
<proteinExistence type="predicted"/>
<reference evidence="5" key="2">
    <citation type="journal article" date="2021" name="PeerJ">
        <title>Extensive microbial diversity within the chicken gut microbiome revealed by metagenomics and culture.</title>
        <authorList>
            <person name="Gilroy R."/>
            <person name="Ravi A."/>
            <person name="Getino M."/>
            <person name="Pursley I."/>
            <person name="Horton D.L."/>
            <person name="Alikhan N.F."/>
            <person name="Baker D."/>
            <person name="Gharbi K."/>
            <person name="Hall N."/>
            <person name="Watson M."/>
            <person name="Adriaenssens E.M."/>
            <person name="Foster-Nyarko E."/>
            <person name="Jarju S."/>
            <person name="Secka A."/>
            <person name="Antonio M."/>
            <person name="Oren A."/>
            <person name="Chaudhuri R.R."/>
            <person name="La Ragione R."/>
            <person name="Hildebrand F."/>
            <person name="Pallen M.J."/>
        </authorList>
    </citation>
    <scope>NUCLEOTIDE SEQUENCE</scope>
    <source>
        <strain evidence="5">2478</strain>
    </source>
</reference>
<dbReference type="Gene3D" id="1.50.10.10">
    <property type="match status" value="1"/>
</dbReference>
<reference evidence="5" key="1">
    <citation type="submission" date="2020-10" db="EMBL/GenBank/DDBJ databases">
        <authorList>
            <person name="Gilroy R."/>
        </authorList>
    </citation>
    <scope>NUCLEOTIDE SEQUENCE</scope>
    <source>
        <strain evidence="5">2478</strain>
    </source>
</reference>
<evidence type="ECO:0000259" key="4">
    <source>
        <dbReference type="Pfam" id="PF22124"/>
    </source>
</evidence>
<dbReference type="InterPro" id="IPR027414">
    <property type="entry name" value="GH95_N_dom"/>
</dbReference>
<dbReference type="InterPro" id="IPR054363">
    <property type="entry name" value="GH95_cat"/>
</dbReference>
<accession>A0A9D9ISF8</accession>
<gene>
    <name evidence="5" type="ORF">IAB80_00840</name>
</gene>
<sequence length="819" mass="90519">MKHTALSVLSVILPLSAWASGGGDREIWFDTPCSMYGINAWNLPSDGMMNPDPEWESSSLPVGNGFIGANVTGSIAAERITLNEKSLWRGGPNTPGGASYYWNVNKDAAGAVEEIRRAFSAGDNARADSLTRVSLNGKASYESSEESPFRFGSFTTMGELLVYTGLDQEGVSGYRRSLSIDDAVAEVSFRCGGTGYRREFFVSFPDRALVMRFSAGRPMERLELCYTPNPESDGAFTSDDGKSVLYSGSLKSNGMKYAVRVAAVPRGEGETRVENGHIIVEGADDVMFVLTAATDYRMNFNPDFTDPLTYSGGDPVKETGKAMAKALKKTYGELLSCHKADYHELFDRVTLDLGKKGDESAALASLTTPERLERYRAGGDDPALEELYFQFGRYLLIASSREGAMPANLQGIWHNGVDGPWHVDYHNNINIQMNYWPALVTGLEECFRPMTDYIRTLEKPGEKVAESYFGARGWTASISANIFGFASPLSSTDMSWNLIPVAGPWLAVHLWEYYMFTQDREWLRDIGYPLLKGSAEFISDYLWKSPDGTYMACPSTSPEHGPVDKGTTFAHAVARELLEAAVDASAVLGTDENERAEWSSVLENIAPYRTGRYGQLMEWSCDVDDPEDRHRHVNHLFGLHPGHTISPVTDPELASACRTVLEHRGDFATGWSMAWKLNQWARLHDGERAYRLFRNLLEDGTTGNLWCIHPPFQIDGNFGGTAGMAEMLLQSHAGFIHLLPALPGAWSDGHVEGLRARGGFELSFGWKDGRLSGCEIRSTAGNRCVLYYDGDYIDFPTEKGGTYHISGEDGILYLLRDTY</sequence>
<evidence type="ECO:0000256" key="1">
    <source>
        <dbReference type="SAM" id="SignalP"/>
    </source>
</evidence>
<protein>
    <submittedName>
        <fullName evidence="5">Glycoside hydrolase N-terminal domain-containing protein</fullName>
    </submittedName>
</protein>
<feature type="domain" description="Glycosyl hydrolase family 95 catalytic" evidence="4">
    <location>
        <begin position="331"/>
        <end position="728"/>
    </location>
</feature>
<dbReference type="InterPro" id="IPR008928">
    <property type="entry name" value="6-hairpin_glycosidase_sf"/>
</dbReference>
<evidence type="ECO:0000259" key="2">
    <source>
        <dbReference type="Pfam" id="PF14498"/>
    </source>
</evidence>
<dbReference type="Pfam" id="PF22124">
    <property type="entry name" value="Glyco_hydro_95_cat"/>
    <property type="match status" value="1"/>
</dbReference>
<dbReference type="Pfam" id="PF14498">
    <property type="entry name" value="Glyco_hyd_65N_2"/>
    <property type="match status" value="1"/>
</dbReference>
<dbReference type="InterPro" id="IPR016518">
    <property type="entry name" value="Alpha-L-fucosidase"/>
</dbReference>
<dbReference type="AlphaFoldDB" id="A0A9D9ISF8"/>
<dbReference type="EMBL" id="JADILZ010000011">
    <property type="protein sequence ID" value="MBO8477441.1"/>
    <property type="molecule type" value="Genomic_DNA"/>
</dbReference>
<keyword evidence="5" id="KW-0378">Hydrolase</keyword>
<dbReference type="FunFam" id="1.50.10.10:FF:000028">
    <property type="entry name" value="Alpha-L-fucosidase 2"/>
    <property type="match status" value="1"/>
</dbReference>
<feature type="domain" description="Glycosyl hydrolase family 95 N-terminal" evidence="2">
    <location>
        <begin position="48"/>
        <end position="298"/>
    </location>
</feature>
<dbReference type="InterPro" id="IPR049053">
    <property type="entry name" value="AFCA-like_C"/>
</dbReference>
<dbReference type="Pfam" id="PF21307">
    <property type="entry name" value="Glyco_hydro_95_C"/>
    <property type="match status" value="1"/>
</dbReference>
<dbReference type="Gene3D" id="2.70.98.50">
    <property type="entry name" value="putative glycoside hydrolase family protein from bacillus halodurans"/>
    <property type="match status" value="1"/>
</dbReference>
<organism evidence="5 6">
    <name type="scientific">Candidatus Cryptobacteroides excrementipullorum</name>
    <dbReference type="NCBI Taxonomy" id="2840761"/>
    <lineage>
        <taxon>Bacteria</taxon>
        <taxon>Pseudomonadati</taxon>
        <taxon>Bacteroidota</taxon>
        <taxon>Bacteroidia</taxon>
        <taxon>Bacteroidales</taxon>
        <taxon>Candidatus Cryptobacteroides</taxon>
    </lineage>
</organism>
<name>A0A9D9ISF8_9BACT</name>
<evidence type="ECO:0000313" key="5">
    <source>
        <dbReference type="EMBL" id="MBO8477441.1"/>
    </source>
</evidence>
<dbReference type="PIRSF" id="PIRSF007663">
    <property type="entry name" value="UCP007663"/>
    <property type="match status" value="1"/>
</dbReference>
<evidence type="ECO:0000259" key="3">
    <source>
        <dbReference type="Pfam" id="PF21307"/>
    </source>
</evidence>
<evidence type="ECO:0000313" key="6">
    <source>
        <dbReference type="Proteomes" id="UP000823771"/>
    </source>
</evidence>
<dbReference type="PANTHER" id="PTHR31084">
    <property type="entry name" value="ALPHA-L-FUCOSIDASE 2"/>
    <property type="match status" value="1"/>
</dbReference>